<evidence type="ECO:0000313" key="1">
    <source>
        <dbReference type="EMBL" id="KFM73779.1"/>
    </source>
</evidence>
<feature type="non-terminal residue" evidence="1">
    <location>
        <position position="75"/>
    </location>
</feature>
<protein>
    <submittedName>
        <fullName evidence="1">Uncharacterized protein</fullName>
    </submittedName>
</protein>
<reference evidence="1 2" key="1">
    <citation type="submission" date="2013-11" db="EMBL/GenBank/DDBJ databases">
        <title>Genome sequencing of Stegodyphus mimosarum.</title>
        <authorList>
            <person name="Bechsgaard J."/>
        </authorList>
    </citation>
    <scope>NUCLEOTIDE SEQUENCE [LARGE SCALE GENOMIC DNA]</scope>
</reference>
<gene>
    <name evidence="1" type="ORF">X975_14609</name>
</gene>
<organism evidence="1 2">
    <name type="scientific">Stegodyphus mimosarum</name>
    <name type="common">African social velvet spider</name>
    <dbReference type="NCBI Taxonomy" id="407821"/>
    <lineage>
        <taxon>Eukaryota</taxon>
        <taxon>Metazoa</taxon>
        <taxon>Ecdysozoa</taxon>
        <taxon>Arthropoda</taxon>
        <taxon>Chelicerata</taxon>
        <taxon>Arachnida</taxon>
        <taxon>Araneae</taxon>
        <taxon>Araneomorphae</taxon>
        <taxon>Entelegynae</taxon>
        <taxon>Eresoidea</taxon>
        <taxon>Eresidae</taxon>
        <taxon>Stegodyphus</taxon>
    </lineage>
</organism>
<name>A0A087U8U0_STEMI</name>
<dbReference type="AlphaFoldDB" id="A0A087U8U0"/>
<proteinExistence type="predicted"/>
<dbReference type="Proteomes" id="UP000054359">
    <property type="component" value="Unassembled WGS sequence"/>
</dbReference>
<evidence type="ECO:0000313" key="2">
    <source>
        <dbReference type="Proteomes" id="UP000054359"/>
    </source>
</evidence>
<keyword evidence="2" id="KW-1185">Reference proteome</keyword>
<sequence>MENKTAVNLYGLRTVIWNASNCFPGCSITSQDMVTNSKLISSNLTGNCLFKGYTMDLIVKSYLLEVHFRTPISIF</sequence>
<accession>A0A087U8U0</accession>
<dbReference type="EMBL" id="KK118752">
    <property type="protein sequence ID" value="KFM73779.1"/>
    <property type="molecule type" value="Genomic_DNA"/>
</dbReference>